<keyword evidence="4" id="KW-1133">Transmembrane helix</keyword>
<accession>A0A4W5K918</accession>
<dbReference type="Gene3D" id="2.60.40.150">
    <property type="entry name" value="C2 domain"/>
    <property type="match status" value="1"/>
</dbReference>
<evidence type="ECO:0000313" key="7">
    <source>
        <dbReference type="Proteomes" id="UP000314982"/>
    </source>
</evidence>
<keyword evidence="2" id="KW-0812">Transmembrane</keyword>
<dbReference type="CDD" id="cd08374">
    <property type="entry name" value="C2F_Ferlin"/>
    <property type="match status" value="1"/>
</dbReference>
<evidence type="ECO:0000256" key="2">
    <source>
        <dbReference type="ARBA" id="ARBA00022692"/>
    </source>
</evidence>
<keyword evidence="5" id="KW-0472">Membrane</keyword>
<dbReference type="InterPro" id="IPR037721">
    <property type="entry name" value="Ferlin"/>
</dbReference>
<comment type="subcellular location">
    <subcellularLocation>
        <location evidence="1">Membrane</location>
    </subcellularLocation>
</comment>
<dbReference type="AlphaFoldDB" id="A0A4W5K918"/>
<dbReference type="STRING" id="62062.ENSHHUP00000012417"/>
<protein>
    <recommendedName>
        <fullName evidence="8">C2 domain-containing protein</fullName>
    </recommendedName>
</protein>
<keyword evidence="7" id="KW-1185">Reference proteome</keyword>
<evidence type="ECO:0000313" key="6">
    <source>
        <dbReference type="Ensembl" id="ENSHHUP00000012417.1"/>
    </source>
</evidence>
<dbReference type="Proteomes" id="UP000314982">
    <property type="component" value="Unassembled WGS sequence"/>
</dbReference>
<dbReference type="InterPro" id="IPR037725">
    <property type="entry name" value="C2F_Ferlin"/>
</dbReference>
<dbReference type="GO" id="GO:0050765">
    <property type="term" value="P:negative regulation of phagocytosis"/>
    <property type="evidence" value="ECO:0007669"/>
    <property type="project" value="TreeGrafter"/>
</dbReference>
<sequence>MTGSGHVLRVTGSGHVLRVTGSGHVLRVTGSGHVLRVTGSGHVLRVTGSGHVHRVTGSEHVLRVTGSEHVITSTSVRSKLPFCVCSTDDAKPPNPHLGPLVERLSLLILRRQGLVPEHVETRPLLSPLQPDIEQGRLQLWVDVFPKSQGPPGPPFNITPRKAKRFYLRCIIWNTSDVILDDVSLTGEKMSDIYIKGWLHGHEDNKQKTDVHYRSLGGEGNFNWRFLFPFHYLPAEQLCTIDRKVR</sequence>
<dbReference type="GO" id="GO:0002280">
    <property type="term" value="P:monocyte activation involved in immune response"/>
    <property type="evidence" value="ECO:0007669"/>
    <property type="project" value="TreeGrafter"/>
</dbReference>
<evidence type="ECO:0000256" key="4">
    <source>
        <dbReference type="ARBA" id="ARBA00022989"/>
    </source>
</evidence>
<dbReference type="GO" id="GO:0030315">
    <property type="term" value="C:T-tubule"/>
    <property type="evidence" value="ECO:0007669"/>
    <property type="project" value="TreeGrafter"/>
</dbReference>
<evidence type="ECO:0000256" key="3">
    <source>
        <dbReference type="ARBA" id="ARBA00022737"/>
    </source>
</evidence>
<evidence type="ECO:0000256" key="5">
    <source>
        <dbReference type="ARBA" id="ARBA00023136"/>
    </source>
</evidence>
<dbReference type="Ensembl" id="ENSHHUT00000012805.1">
    <property type="protein sequence ID" value="ENSHHUP00000012417.1"/>
    <property type="gene ID" value="ENSHHUG00000007588.1"/>
</dbReference>
<reference evidence="7" key="1">
    <citation type="submission" date="2018-06" db="EMBL/GenBank/DDBJ databases">
        <title>Genome assembly of Danube salmon.</title>
        <authorList>
            <person name="Macqueen D.J."/>
            <person name="Gundappa M.K."/>
        </authorList>
    </citation>
    <scope>NUCLEOTIDE SEQUENCE [LARGE SCALE GENOMIC DNA]</scope>
</reference>
<evidence type="ECO:0008006" key="8">
    <source>
        <dbReference type="Google" id="ProtNLM"/>
    </source>
</evidence>
<dbReference type="GeneTree" id="ENSGT00940000156187"/>
<dbReference type="InterPro" id="IPR035892">
    <property type="entry name" value="C2_domain_sf"/>
</dbReference>
<dbReference type="GO" id="GO:0001778">
    <property type="term" value="P:plasma membrane repair"/>
    <property type="evidence" value="ECO:0007669"/>
    <property type="project" value="TreeGrafter"/>
</dbReference>
<dbReference type="GO" id="GO:0006906">
    <property type="term" value="P:vesicle fusion"/>
    <property type="evidence" value="ECO:0007669"/>
    <property type="project" value="TreeGrafter"/>
</dbReference>
<dbReference type="PANTHER" id="PTHR12546:SF44">
    <property type="entry name" value="DYSFERLIN"/>
    <property type="match status" value="1"/>
</dbReference>
<dbReference type="GO" id="GO:0031410">
    <property type="term" value="C:cytoplasmic vesicle"/>
    <property type="evidence" value="ECO:0007669"/>
    <property type="project" value="TreeGrafter"/>
</dbReference>
<evidence type="ECO:0000256" key="1">
    <source>
        <dbReference type="ARBA" id="ARBA00004370"/>
    </source>
</evidence>
<keyword evidence="3" id="KW-0677">Repeat</keyword>
<dbReference type="GO" id="GO:0002281">
    <property type="term" value="P:macrophage activation involved in immune response"/>
    <property type="evidence" value="ECO:0007669"/>
    <property type="project" value="TreeGrafter"/>
</dbReference>
<dbReference type="SUPFAM" id="SSF49562">
    <property type="entry name" value="C2 domain (Calcium/lipid-binding domain, CaLB)"/>
    <property type="match status" value="1"/>
</dbReference>
<dbReference type="GO" id="GO:0033292">
    <property type="term" value="P:T-tubule organization"/>
    <property type="evidence" value="ECO:0007669"/>
    <property type="project" value="TreeGrafter"/>
</dbReference>
<name>A0A4W5K918_9TELE</name>
<reference evidence="6" key="2">
    <citation type="submission" date="2025-08" db="UniProtKB">
        <authorList>
            <consortium name="Ensembl"/>
        </authorList>
    </citation>
    <scope>IDENTIFICATION</scope>
</reference>
<dbReference type="PANTHER" id="PTHR12546">
    <property type="entry name" value="FER-1-LIKE"/>
    <property type="match status" value="1"/>
</dbReference>
<proteinExistence type="predicted"/>
<reference evidence="6" key="3">
    <citation type="submission" date="2025-09" db="UniProtKB">
        <authorList>
            <consortium name="Ensembl"/>
        </authorList>
    </citation>
    <scope>IDENTIFICATION</scope>
</reference>
<organism evidence="6 7">
    <name type="scientific">Hucho hucho</name>
    <name type="common">huchen</name>
    <dbReference type="NCBI Taxonomy" id="62062"/>
    <lineage>
        <taxon>Eukaryota</taxon>
        <taxon>Metazoa</taxon>
        <taxon>Chordata</taxon>
        <taxon>Craniata</taxon>
        <taxon>Vertebrata</taxon>
        <taxon>Euteleostomi</taxon>
        <taxon>Actinopterygii</taxon>
        <taxon>Neopterygii</taxon>
        <taxon>Teleostei</taxon>
        <taxon>Protacanthopterygii</taxon>
        <taxon>Salmoniformes</taxon>
        <taxon>Salmonidae</taxon>
        <taxon>Salmoninae</taxon>
        <taxon>Hucho</taxon>
    </lineage>
</organism>